<protein>
    <submittedName>
        <fullName evidence="2">Plasmid stabilization protein ParE</fullName>
    </submittedName>
</protein>
<reference evidence="2 3" key="1">
    <citation type="submission" date="2017-07" db="EMBL/GenBank/DDBJ databases">
        <title>Elstera cyanobacteriorum sp. nov., a novel bacterium isolated from cyanobacterial aggregates in a eutrophic lake.</title>
        <authorList>
            <person name="Cai H."/>
        </authorList>
    </citation>
    <scope>NUCLEOTIDE SEQUENCE [LARGE SCALE GENOMIC DNA]</scope>
    <source>
        <strain evidence="2 3">TH019</strain>
    </source>
</reference>
<evidence type="ECO:0000313" key="2">
    <source>
        <dbReference type="EMBL" id="OYQ22254.1"/>
    </source>
</evidence>
<dbReference type="InterPro" id="IPR035093">
    <property type="entry name" value="RelE/ParE_toxin_dom_sf"/>
</dbReference>
<proteinExistence type="predicted"/>
<dbReference type="InterPro" id="IPR007712">
    <property type="entry name" value="RelE/ParE_toxin"/>
</dbReference>
<organism evidence="2 3">
    <name type="scientific">Elstera cyanobacteriorum</name>
    <dbReference type="NCBI Taxonomy" id="2022747"/>
    <lineage>
        <taxon>Bacteria</taxon>
        <taxon>Pseudomonadati</taxon>
        <taxon>Pseudomonadota</taxon>
        <taxon>Alphaproteobacteria</taxon>
        <taxon>Rhodospirillales</taxon>
        <taxon>Rhodospirillaceae</taxon>
        <taxon>Elstera</taxon>
    </lineage>
</organism>
<dbReference type="AlphaFoldDB" id="A0A255Y0T4"/>
<keyword evidence="3" id="KW-1185">Reference proteome</keyword>
<dbReference type="Pfam" id="PF05016">
    <property type="entry name" value="ParE_toxin"/>
    <property type="match status" value="1"/>
</dbReference>
<dbReference type="Proteomes" id="UP000216361">
    <property type="component" value="Unassembled WGS sequence"/>
</dbReference>
<dbReference type="EMBL" id="NOXS01000014">
    <property type="protein sequence ID" value="OYQ22254.1"/>
    <property type="molecule type" value="Genomic_DNA"/>
</dbReference>
<dbReference type="OrthoDB" id="7173315at2"/>
<comment type="caution">
    <text evidence="2">The sequence shown here is derived from an EMBL/GenBank/DDBJ whole genome shotgun (WGS) entry which is preliminary data.</text>
</comment>
<evidence type="ECO:0000256" key="1">
    <source>
        <dbReference type="ARBA" id="ARBA00022649"/>
    </source>
</evidence>
<name>A0A255Y0T4_9PROT</name>
<evidence type="ECO:0000313" key="3">
    <source>
        <dbReference type="Proteomes" id="UP000216361"/>
    </source>
</evidence>
<dbReference type="RefSeq" id="WP_094406674.1">
    <property type="nucleotide sequence ID" value="NZ_BMJZ01000013.1"/>
</dbReference>
<keyword evidence="1" id="KW-1277">Toxin-antitoxin system</keyword>
<sequence>MSAYVLTAAAEADLRAIVRYTRSHWGAVQARRYIATLELGIGRLAAGQGAFKDMSALFPALRMAHCEHHYVFCLPRETGPALIVAIFHERMDVMMRLAGRLGP</sequence>
<accession>A0A255Y0T4</accession>
<dbReference type="Gene3D" id="3.30.2310.20">
    <property type="entry name" value="RelE-like"/>
    <property type="match status" value="1"/>
</dbReference>
<gene>
    <name evidence="2" type="ORF">CHR90_00610</name>
</gene>